<evidence type="ECO:0000256" key="7">
    <source>
        <dbReference type="ARBA" id="ARBA00023136"/>
    </source>
</evidence>
<dbReference type="EMBL" id="PSQE01000004">
    <property type="protein sequence ID" value="RHN64762.1"/>
    <property type="molecule type" value="Genomic_DNA"/>
</dbReference>
<dbReference type="eggNOG" id="ENOG502S20T">
    <property type="taxonomic scope" value="Eukaryota"/>
</dbReference>
<keyword evidence="5 8" id="KW-0812">Transmembrane</keyword>
<evidence type="ECO:0000256" key="1">
    <source>
        <dbReference type="ARBA" id="ARBA00004651"/>
    </source>
</evidence>
<keyword evidence="6 8" id="KW-1133">Transmembrane helix</keyword>
<organism evidence="10 13">
    <name type="scientific">Medicago truncatula</name>
    <name type="common">Barrel medic</name>
    <name type="synonym">Medicago tribuloides</name>
    <dbReference type="NCBI Taxonomy" id="3880"/>
    <lineage>
        <taxon>Eukaryota</taxon>
        <taxon>Viridiplantae</taxon>
        <taxon>Streptophyta</taxon>
        <taxon>Embryophyta</taxon>
        <taxon>Tracheophyta</taxon>
        <taxon>Spermatophyta</taxon>
        <taxon>Magnoliopsida</taxon>
        <taxon>eudicotyledons</taxon>
        <taxon>Gunneridae</taxon>
        <taxon>Pentapetalae</taxon>
        <taxon>rosids</taxon>
        <taxon>fabids</taxon>
        <taxon>Fabales</taxon>
        <taxon>Fabaceae</taxon>
        <taxon>Papilionoideae</taxon>
        <taxon>50 kb inversion clade</taxon>
        <taxon>NPAAA clade</taxon>
        <taxon>Hologalegina</taxon>
        <taxon>IRL clade</taxon>
        <taxon>Trifolieae</taxon>
        <taxon>Medicago</taxon>
    </lineage>
</organism>
<evidence type="ECO:0000256" key="5">
    <source>
        <dbReference type="ARBA" id="ARBA00022692"/>
    </source>
</evidence>
<dbReference type="GO" id="GO:0005886">
    <property type="term" value="C:plasma membrane"/>
    <property type="evidence" value="ECO:0007669"/>
    <property type="project" value="UniProtKB-SubCell"/>
</dbReference>
<reference evidence="10 13" key="1">
    <citation type="journal article" date="2011" name="Nature">
        <title>The Medicago genome provides insight into the evolution of rhizobial symbioses.</title>
        <authorList>
            <person name="Young N.D."/>
            <person name="Debelle F."/>
            <person name="Oldroyd G.E."/>
            <person name="Geurts R."/>
            <person name="Cannon S.B."/>
            <person name="Udvardi M.K."/>
            <person name="Benedito V.A."/>
            <person name="Mayer K.F."/>
            <person name="Gouzy J."/>
            <person name="Schoof H."/>
            <person name="Van de Peer Y."/>
            <person name="Proost S."/>
            <person name="Cook D.R."/>
            <person name="Meyers B.C."/>
            <person name="Spannagl M."/>
            <person name="Cheung F."/>
            <person name="De Mita S."/>
            <person name="Krishnakumar V."/>
            <person name="Gundlach H."/>
            <person name="Zhou S."/>
            <person name="Mudge J."/>
            <person name="Bharti A.K."/>
            <person name="Murray J.D."/>
            <person name="Naoumkina M.A."/>
            <person name="Rosen B."/>
            <person name="Silverstein K.A."/>
            <person name="Tang H."/>
            <person name="Rombauts S."/>
            <person name="Zhao P.X."/>
            <person name="Zhou P."/>
            <person name="Barbe V."/>
            <person name="Bardou P."/>
            <person name="Bechner M."/>
            <person name="Bellec A."/>
            <person name="Berger A."/>
            <person name="Berges H."/>
            <person name="Bidwell S."/>
            <person name="Bisseling T."/>
            <person name="Choisne N."/>
            <person name="Couloux A."/>
            <person name="Denny R."/>
            <person name="Deshpande S."/>
            <person name="Dai X."/>
            <person name="Doyle J.J."/>
            <person name="Dudez A.M."/>
            <person name="Farmer A.D."/>
            <person name="Fouteau S."/>
            <person name="Franken C."/>
            <person name="Gibelin C."/>
            <person name="Gish J."/>
            <person name="Goldstein S."/>
            <person name="Gonzalez A.J."/>
            <person name="Green P.J."/>
            <person name="Hallab A."/>
            <person name="Hartog M."/>
            <person name="Hua A."/>
            <person name="Humphray S.J."/>
            <person name="Jeong D.H."/>
            <person name="Jing Y."/>
            <person name="Jocker A."/>
            <person name="Kenton S.M."/>
            <person name="Kim D.J."/>
            <person name="Klee K."/>
            <person name="Lai H."/>
            <person name="Lang C."/>
            <person name="Lin S."/>
            <person name="Macmil S.L."/>
            <person name="Magdelenat G."/>
            <person name="Matthews L."/>
            <person name="McCorrison J."/>
            <person name="Monaghan E.L."/>
            <person name="Mun J.H."/>
            <person name="Najar F.Z."/>
            <person name="Nicholson C."/>
            <person name="Noirot C."/>
            <person name="O'Bleness M."/>
            <person name="Paule C.R."/>
            <person name="Poulain J."/>
            <person name="Prion F."/>
            <person name="Qin B."/>
            <person name="Qu C."/>
            <person name="Retzel E.F."/>
            <person name="Riddle C."/>
            <person name="Sallet E."/>
            <person name="Samain S."/>
            <person name="Samson N."/>
            <person name="Sanders I."/>
            <person name="Saurat O."/>
            <person name="Scarpelli C."/>
            <person name="Schiex T."/>
            <person name="Segurens B."/>
            <person name="Severin A.J."/>
            <person name="Sherrier D.J."/>
            <person name="Shi R."/>
            <person name="Sims S."/>
            <person name="Singer S.R."/>
            <person name="Sinharoy S."/>
            <person name="Sterck L."/>
            <person name="Viollet A."/>
            <person name="Wang B.B."/>
            <person name="Wang K."/>
            <person name="Wang M."/>
            <person name="Wang X."/>
            <person name="Warfsmann J."/>
            <person name="Weissenbach J."/>
            <person name="White D.D."/>
            <person name="White J.D."/>
            <person name="Wiley G.B."/>
            <person name="Wincker P."/>
            <person name="Xing Y."/>
            <person name="Yang L."/>
            <person name="Yao Z."/>
            <person name="Ying F."/>
            <person name="Zhai J."/>
            <person name="Zhou L."/>
            <person name="Zuber A."/>
            <person name="Denarie J."/>
            <person name="Dixon R.A."/>
            <person name="May G.D."/>
            <person name="Schwartz D.C."/>
            <person name="Rogers J."/>
            <person name="Quetier F."/>
            <person name="Town C.D."/>
            <person name="Roe B.A."/>
        </authorList>
    </citation>
    <scope>NUCLEOTIDE SEQUENCE [LARGE SCALE GENOMIC DNA]</scope>
    <source>
        <strain evidence="10">A17</strain>
        <strain evidence="12 13">cv. Jemalong A17</strain>
    </source>
</reference>
<evidence type="ECO:0000313" key="10">
    <source>
        <dbReference type="EMBL" id="KEH15650.1"/>
    </source>
</evidence>
<evidence type="ECO:0000256" key="3">
    <source>
        <dbReference type="ARBA" id="ARBA00011489"/>
    </source>
</evidence>
<dbReference type="OrthoDB" id="689315at2759"/>
<dbReference type="OMA" id="WMKICNR"/>
<reference evidence="10 13" key="2">
    <citation type="journal article" date="2014" name="BMC Genomics">
        <title>An improved genome release (version Mt4.0) for the model legume Medicago truncatula.</title>
        <authorList>
            <person name="Tang H."/>
            <person name="Krishnakumar V."/>
            <person name="Bidwell S."/>
            <person name="Rosen B."/>
            <person name="Chan A."/>
            <person name="Zhou S."/>
            <person name="Gentzbittel L."/>
            <person name="Childs K.L."/>
            <person name="Yandell M."/>
            <person name="Gundlach H."/>
            <person name="Mayer K.F."/>
            <person name="Schwartz D.C."/>
            <person name="Town C.D."/>
        </authorList>
    </citation>
    <scope>GENOME REANNOTATION</scope>
    <source>
        <strain evidence="10">A17</strain>
        <strain evidence="12 13">cv. Jemalong A17</strain>
    </source>
</reference>
<keyword evidence="13" id="KW-1185">Reference proteome</keyword>
<dbReference type="EMBL" id="KL403417">
    <property type="protein sequence ID" value="KEH15650.1"/>
    <property type="molecule type" value="Genomic_DNA"/>
</dbReference>
<sequence>MEFRMAKGEVLLRVSAILFLVSTACIVAFDTETKVVILMIKKKATYKDLDALKILLYVTSAAAGYNMLQLCKHSFSACSTIRNFNDSYYMHMAWISFLLDQIVVYLTFATNTSAFEACLFALTGSEAFQWMKVCNKFTRFCYQIGGAILCCYIASILMAMISTISAYKVLRMYSPKRFLRLKGK</sequence>
<dbReference type="EnsemblPlants" id="KEH15650">
    <property type="protein sequence ID" value="KEH15650"/>
    <property type="gene ID" value="MTR_0693s0030"/>
</dbReference>
<evidence type="ECO:0000313" key="12">
    <source>
        <dbReference type="EnsemblPlants" id="KEH15650"/>
    </source>
</evidence>
<keyword evidence="7 8" id="KW-0472">Membrane</keyword>
<dbReference type="Gramene" id="rna27617">
    <property type="protein sequence ID" value="RHN64762.1"/>
    <property type="gene ID" value="gene27617"/>
</dbReference>
<keyword evidence="4 8" id="KW-1003">Cell membrane</keyword>
<feature type="transmembrane region" description="Helical" evidence="8">
    <location>
        <begin position="146"/>
        <end position="170"/>
    </location>
</feature>
<feature type="domain" description="Casparian strip membrane protein" evidence="9">
    <location>
        <begin position="5"/>
        <end position="157"/>
    </location>
</feature>
<dbReference type="Pfam" id="PF04535">
    <property type="entry name" value="CASP_dom"/>
    <property type="match status" value="1"/>
</dbReference>
<evidence type="ECO:0000256" key="8">
    <source>
        <dbReference type="RuleBase" id="RU361233"/>
    </source>
</evidence>
<comment type="subunit">
    <text evidence="3 8">Homodimer and heterodimers.</text>
</comment>
<protein>
    <recommendedName>
        <fullName evidence="8">CASP-like protein</fullName>
    </recommendedName>
</protein>
<dbReference type="HOGENOM" id="CLU_066104_0_1_1"/>
<gene>
    <name evidence="10" type="ORF">MTR_0693s0030</name>
    <name evidence="11" type="ORF">MtrunA17_Chr4g0072591</name>
</gene>
<evidence type="ECO:0000313" key="13">
    <source>
        <dbReference type="Proteomes" id="UP000002051"/>
    </source>
</evidence>
<reference evidence="11" key="4">
    <citation type="journal article" date="2018" name="Nat. Plants">
        <title>Whole-genome landscape of Medicago truncatula symbiotic genes.</title>
        <authorList>
            <person name="Pecrix Y."/>
            <person name="Gamas P."/>
            <person name="Carrere S."/>
        </authorList>
    </citation>
    <scope>NUCLEOTIDE SEQUENCE</scope>
    <source>
        <tissue evidence="11">Leaves</tissue>
    </source>
</reference>
<dbReference type="Proteomes" id="UP000002051">
    <property type="component" value="Unassembled WGS sequence"/>
</dbReference>
<accession>A0A072TPZ4</accession>
<dbReference type="STRING" id="3880.A0A072TPZ4"/>
<feature type="transmembrane region" description="Helical" evidence="8">
    <location>
        <begin position="12"/>
        <end position="31"/>
    </location>
</feature>
<dbReference type="AlphaFoldDB" id="A0A072TPZ4"/>
<dbReference type="InterPro" id="IPR006459">
    <property type="entry name" value="CASP/CASPL"/>
</dbReference>
<proteinExistence type="inferred from homology"/>
<dbReference type="Proteomes" id="UP000265566">
    <property type="component" value="Chromosome 4"/>
</dbReference>
<dbReference type="NCBIfam" id="TIGR01569">
    <property type="entry name" value="A_tha_TIGR01569"/>
    <property type="match status" value="1"/>
</dbReference>
<evidence type="ECO:0000256" key="4">
    <source>
        <dbReference type="ARBA" id="ARBA00022475"/>
    </source>
</evidence>
<evidence type="ECO:0000256" key="6">
    <source>
        <dbReference type="ARBA" id="ARBA00022989"/>
    </source>
</evidence>
<evidence type="ECO:0000259" key="9">
    <source>
        <dbReference type="Pfam" id="PF04535"/>
    </source>
</evidence>
<comment type="subcellular location">
    <subcellularLocation>
        <location evidence="1 8">Cell membrane</location>
        <topology evidence="1 8">Multi-pass membrane protein</topology>
    </subcellularLocation>
</comment>
<dbReference type="PANTHER" id="PTHR33573">
    <property type="entry name" value="CASP-LIKE PROTEIN 4A4"/>
    <property type="match status" value="1"/>
</dbReference>
<evidence type="ECO:0000313" key="11">
    <source>
        <dbReference type="EMBL" id="RHN64762.1"/>
    </source>
</evidence>
<name>A0A072TPZ4_MEDTR</name>
<dbReference type="InterPro" id="IPR006702">
    <property type="entry name" value="CASP_dom"/>
</dbReference>
<dbReference type="PANTHER" id="PTHR33573:SF30">
    <property type="entry name" value="CASP-LIKE PROTEIN 2C1-RELATED"/>
    <property type="match status" value="1"/>
</dbReference>
<dbReference type="PROSITE" id="PS51257">
    <property type="entry name" value="PROKAR_LIPOPROTEIN"/>
    <property type="match status" value="1"/>
</dbReference>
<comment type="similarity">
    <text evidence="2 8">Belongs to the Casparian strip membrane proteins (CASP) family.</text>
</comment>
<reference evidence="12" key="3">
    <citation type="submission" date="2015-06" db="UniProtKB">
        <authorList>
            <consortium name="EnsemblPlants"/>
        </authorList>
    </citation>
    <scope>IDENTIFICATION</scope>
    <source>
        <strain evidence="12">cv. Jemalong A17</strain>
    </source>
</reference>
<comment type="caution">
    <text evidence="8">Lacks conserved residue(s) required for the propagation of feature annotation.</text>
</comment>
<evidence type="ECO:0000256" key="2">
    <source>
        <dbReference type="ARBA" id="ARBA00007651"/>
    </source>
</evidence>
<dbReference type="PaxDb" id="3880-AES92346"/>